<feature type="non-terminal residue" evidence="1">
    <location>
        <position position="1"/>
    </location>
</feature>
<dbReference type="EMBL" id="CAJVPU010002712">
    <property type="protein sequence ID" value="CAG8506259.1"/>
    <property type="molecule type" value="Genomic_DNA"/>
</dbReference>
<accession>A0ACA9L1R7</accession>
<organism evidence="1 2">
    <name type="scientific">Dentiscutata heterogama</name>
    <dbReference type="NCBI Taxonomy" id="1316150"/>
    <lineage>
        <taxon>Eukaryota</taxon>
        <taxon>Fungi</taxon>
        <taxon>Fungi incertae sedis</taxon>
        <taxon>Mucoromycota</taxon>
        <taxon>Glomeromycotina</taxon>
        <taxon>Glomeromycetes</taxon>
        <taxon>Diversisporales</taxon>
        <taxon>Gigasporaceae</taxon>
        <taxon>Dentiscutata</taxon>
    </lineage>
</organism>
<protein>
    <submittedName>
        <fullName evidence="1">1225_t:CDS:1</fullName>
    </submittedName>
</protein>
<gene>
    <name evidence="1" type="ORF">DHETER_LOCUS3242</name>
</gene>
<evidence type="ECO:0000313" key="2">
    <source>
        <dbReference type="Proteomes" id="UP000789702"/>
    </source>
</evidence>
<proteinExistence type="predicted"/>
<keyword evidence="2" id="KW-1185">Reference proteome</keyword>
<comment type="caution">
    <text evidence="1">The sequence shown here is derived from an EMBL/GenBank/DDBJ whole genome shotgun (WGS) entry which is preliminary data.</text>
</comment>
<reference evidence="1" key="1">
    <citation type="submission" date="2021-06" db="EMBL/GenBank/DDBJ databases">
        <authorList>
            <person name="Kallberg Y."/>
            <person name="Tangrot J."/>
            <person name="Rosling A."/>
        </authorList>
    </citation>
    <scope>NUCLEOTIDE SEQUENCE</scope>
    <source>
        <strain evidence="1">IL203A</strain>
    </source>
</reference>
<dbReference type="Proteomes" id="UP000789702">
    <property type="component" value="Unassembled WGS sequence"/>
</dbReference>
<evidence type="ECO:0000313" key="1">
    <source>
        <dbReference type="EMBL" id="CAG8506259.1"/>
    </source>
</evidence>
<name>A0ACA9L1R7_9GLOM</name>
<sequence>ATLEQVIDNIKPYSSKKDVKIVQFNQLSTLDIDEIGSEEEDNDYKEIDEFTIKDLLERIVNALKPFELATKFFSGSKYLTLSLIYFIIYELQNKFMNFSLELSDNNENSDNKDVSFVDPWTKKISAFTNREYEKAETKLKNEYKNLQHLNITSNDQPKQQISIPIITKIMQNLFFEGIFEVQVQEDMPLDEVAQYLKIAPINYNSNSWQ</sequence>